<name>A0A4W5PMS8_9TELE</name>
<reference evidence="8" key="1">
    <citation type="submission" date="2018-06" db="EMBL/GenBank/DDBJ databases">
        <title>Genome assembly of Danube salmon.</title>
        <authorList>
            <person name="Macqueen D.J."/>
            <person name="Gundappa M.K."/>
        </authorList>
    </citation>
    <scope>NUCLEOTIDE SEQUENCE [LARGE SCALE GENOMIC DNA]</scope>
</reference>
<keyword evidence="8" id="KW-1185">Reference proteome</keyword>
<dbReference type="InterPro" id="IPR002126">
    <property type="entry name" value="Cadherin-like_dom"/>
</dbReference>
<dbReference type="SMART" id="SM01055">
    <property type="entry name" value="Cadherin_pro"/>
    <property type="match status" value="1"/>
</dbReference>
<evidence type="ECO:0000256" key="4">
    <source>
        <dbReference type="ARBA" id="ARBA00023136"/>
    </source>
</evidence>
<dbReference type="GO" id="GO:0005886">
    <property type="term" value="C:plasma membrane"/>
    <property type="evidence" value="ECO:0007669"/>
    <property type="project" value="UniProtKB-SubCell"/>
</dbReference>
<evidence type="ECO:0000256" key="2">
    <source>
        <dbReference type="ARBA" id="ARBA00022475"/>
    </source>
</evidence>
<evidence type="ECO:0000313" key="8">
    <source>
        <dbReference type="Proteomes" id="UP000314982"/>
    </source>
</evidence>
<dbReference type="Gene3D" id="2.60.40.60">
    <property type="entry name" value="Cadherins"/>
    <property type="match status" value="1"/>
</dbReference>
<comment type="subcellular location">
    <subcellularLocation>
        <location evidence="1">Cell membrane</location>
    </subcellularLocation>
</comment>
<evidence type="ECO:0000256" key="1">
    <source>
        <dbReference type="ARBA" id="ARBA00004236"/>
    </source>
</evidence>
<evidence type="ECO:0000259" key="6">
    <source>
        <dbReference type="SMART" id="SM01055"/>
    </source>
</evidence>
<accession>A0A4W5PMS8</accession>
<dbReference type="SUPFAM" id="SSF49313">
    <property type="entry name" value="Cadherin-like"/>
    <property type="match status" value="1"/>
</dbReference>
<dbReference type="GO" id="GO:0007156">
    <property type="term" value="P:homophilic cell adhesion via plasma membrane adhesion molecules"/>
    <property type="evidence" value="ECO:0007669"/>
    <property type="project" value="InterPro"/>
</dbReference>
<keyword evidence="5" id="KW-0325">Glycoprotein</keyword>
<dbReference type="InterPro" id="IPR014868">
    <property type="entry name" value="Cadherin_pro_dom"/>
</dbReference>
<reference evidence="7" key="3">
    <citation type="submission" date="2025-09" db="UniProtKB">
        <authorList>
            <consortium name="Ensembl"/>
        </authorList>
    </citation>
    <scope>IDENTIFICATION</scope>
</reference>
<keyword evidence="3" id="KW-0130">Cell adhesion</keyword>
<keyword evidence="4" id="KW-0472">Membrane</keyword>
<dbReference type="InterPro" id="IPR015919">
    <property type="entry name" value="Cadherin-like_sf"/>
</dbReference>
<sequence>MQIATEGRGSPPLCRPGFSEDMYVAEVPESAEKGQALFNVKFVNCGQGGLVQFECSNPSDFRIEADGVIYALRPLTVSTLRAVPLVIVARDETNQQQWQTQVRLTPPIGQSQQVRPTTPHTSSLLSTLSSLSLMFLDYL</sequence>
<dbReference type="GO" id="GO:0005509">
    <property type="term" value="F:calcium ion binding"/>
    <property type="evidence" value="ECO:0007669"/>
    <property type="project" value="InterPro"/>
</dbReference>
<protein>
    <recommendedName>
        <fullName evidence="6">Cadherin prodomain domain-containing protein</fullName>
    </recommendedName>
</protein>
<dbReference type="Pfam" id="PF08758">
    <property type="entry name" value="Cadherin_pro"/>
    <property type="match status" value="1"/>
</dbReference>
<evidence type="ECO:0000256" key="3">
    <source>
        <dbReference type="ARBA" id="ARBA00022889"/>
    </source>
</evidence>
<feature type="domain" description="Cadherin prodomain" evidence="6">
    <location>
        <begin position="13"/>
        <end position="106"/>
    </location>
</feature>
<keyword evidence="2" id="KW-1003">Cell membrane</keyword>
<evidence type="ECO:0000313" key="7">
    <source>
        <dbReference type="Ensembl" id="ENSHHUP00000063488.1"/>
    </source>
</evidence>
<dbReference type="PRINTS" id="PR00205">
    <property type="entry name" value="CADHERIN"/>
</dbReference>
<evidence type="ECO:0000256" key="5">
    <source>
        <dbReference type="ARBA" id="ARBA00023180"/>
    </source>
</evidence>
<dbReference type="AlphaFoldDB" id="A0A4W5PMS8"/>
<dbReference type="STRING" id="62062.ENSHHUP00000063488"/>
<dbReference type="Proteomes" id="UP000314982">
    <property type="component" value="Unassembled WGS sequence"/>
</dbReference>
<organism evidence="7 8">
    <name type="scientific">Hucho hucho</name>
    <name type="common">huchen</name>
    <dbReference type="NCBI Taxonomy" id="62062"/>
    <lineage>
        <taxon>Eukaryota</taxon>
        <taxon>Metazoa</taxon>
        <taxon>Chordata</taxon>
        <taxon>Craniata</taxon>
        <taxon>Vertebrata</taxon>
        <taxon>Euteleostomi</taxon>
        <taxon>Actinopterygii</taxon>
        <taxon>Neopterygii</taxon>
        <taxon>Teleostei</taxon>
        <taxon>Protacanthopterygii</taxon>
        <taxon>Salmoniformes</taxon>
        <taxon>Salmonidae</taxon>
        <taxon>Salmoninae</taxon>
        <taxon>Hucho</taxon>
    </lineage>
</organism>
<reference evidence="7" key="2">
    <citation type="submission" date="2025-08" db="UniProtKB">
        <authorList>
            <consortium name="Ensembl"/>
        </authorList>
    </citation>
    <scope>IDENTIFICATION</scope>
</reference>
<dbReference type="Ensembl" id="ENSHHUT00000065635.1">
    <property type="protein sequence ID" value="ENSHHUP00000063488.1"/>
    <property type="gene ID" value="ENSHHUG00000037510.1"/>
</dbReference>
<proteinExistence type="predicted"/>